<dbReference type="InterPro" id="IPR003829">
    <property type="entry name" value="Pirin_N_dom"/>
</dbReference>
<dbReference type="PANTHER" id="PTHR13903:SF8">
    <property type="entry name" value="PIRIN"/>
    <property type="match status" value="1"/>
</dbReference>
<dbReference type="RefSeq" id="WP_194297653.1">
    <property type="nucleotide sequence ID" value="NZ_ARXX01000058.1"/>
</dbReference>
<evidence type="ECO:0000259" key="3">
    <source>
        <dbReference type="Pfam" id="PF02678"/>
    </source>
</evidence>
<dbReference type="InterPro" id="IPR012093">
    <property type="entry name" value="Pirin"/>
</dbReference>
<feature type="domain" description="Pirin C-terminal" evidence="4">
    <location>
        <begin position="172"/>
        <end position="272"/>
    </location>
</feature>
<evidence type="ECO:0000256" key="2">
    <source>
        <dbReference type="RuleBase" id="RU003457"/>
    </source>
</evidence>
<proteinExistence type="inferred from homology"/>
<evidence type="ECO:0000313" key="5">
    <source>
        <dbReference type="EMBL" id="MBF5057783.1"/>
    </source>
</evidence>
<dbReference type="Proteomes" id="UP000662703">
    <property type="component" value="Unassembled WGS sequence"/>
</dbReference>
<feature type="domain" description="Pirin N-terminal" evidence="3">
    <location>
        <begin position="14"/>
        <end position="119"/>
    </location>
</feature>
<name>A0ABS0AUG9_9GAMM</name>
<dbReference type="CDD" id="cd02247">
    <property type="entry name" value="cupin_pirin_C"/>
    <property type="match status" value="1"/>
</dbReference>
<dbReference type="Gene3D" id="2.60.120.10">
    <property type="entry name" value="Jelly Rolls"/>
    <property type="match status" value="2"/>
</dbReference>
<dbReference type="EMBL" id="ARXX01000058">
    <property type="protein sequence ID" value="MBF5057783.1"/>
    <property type="molecule type" value="Genomic_DNA"/>
</dbReference>
<accession>A0ABS0AUG9</accession>
<evidence type="ECO:0000259" key="4">
    <source>
        <dbReference type="Pfam" id="PF05726"/>
    </source>
</evidence>
<dbReference type="Pfam" id="PF02678">
    <property type="entry name" value="Pirin"/>
    <property type="match status" value="1"/>
</dbReference>
<gene>
    <name evidence="5" type="ORF">Y5W_03077</name>
</gene>
<protein>
    <submittedName>
        <fullName evidence="5">Pirin-like protein</fullName>
    </submittedName>
</protein>
<reference evidence="5 6" key="1">
    <citation type="submission" date="2012-09" db="EMBL/GenBank/DDBJ databases">
        <title>Genome Sequence of alkane-degrading Bacterium Alcanivorax sp. 521-1.</title>
        <authorList>
            <person name="Lai Q."/>
            <person name="Shao Z."/>
        </authorList>
    </citation>
    <scope>NUCLEOTIDE SEQUENCE [LARGE SCALE GENOMIC DNA]</scope>
    <source>
        <strain evidence="5 6">521-1</strain>
    </source>
</reference>
<dbReference type="CDD" id="cd02909">
    <property type="entry name" value="cupin_pirin_N"/>
    <property type="match status" value="1"/>
</dbReference>
<organism evidence="5 6">
    <name type="scientific">Alloalcanivorax profundimaris</name>
    <dbReference type="NCBI Taxonomy" id="2735259"/>
    <lineage>
        <taxon>Bacteria</taxon>
        <taxon>Pseudomonadati</taxon>
        <taxon>Pseudomonadota</taxon>
        <taxon>Gammaproteobacteria</taxon>
        <taxon>Oceanospirillales</taxon>
        <taxon>Alcanivoracaceae</taxon>
        <taxon>Alloalcanivorax</taxon>
    </lineage>
</organism>
<evidence type="ECO:0000313" key="6">
    <source>
        <dbReference type="Proteomes" id="UP000662703"/>
    </source>
</evidence>
<comment type="caution">
    <text evidence="5">The sequence shown here is derived from an EMBL/GenBank/DDBJ whole genome shotgun (WGS) entry which is preliminary data.</text>
</comment>
<dbReference type="InterPro" id="IPR008778">
    <property type="entry name" value="Pirin_C_dom"/>
</dbReference>
<dbReference type="PANTHER" id="PTHR13903">
    <property type="entry name" value="PIRIN-RELATED"/>
    <property type="match status" value="1"/>
</dbReference>
<evidence type="ECO:0000256" key="1">
    <source>
        <dbReference type="ARBA" id="ARBA00008416"/>
    </source>
</evidence>
<dbReference type="SUPFAM" id="SSF51182">
    <property type="entry name" value="RmlC-like cupins"/>
    <property type="match status" value="1"/>
</dbReference>
<dbReference type="Pfam" id="PF05726">
    <property type="entry name" value="Pirin_C"/>
    <property type="match status" value="1"/>
</dbReference>
<sequence length="286" mass="31797">MDVLKPHTRDIGFPVRRLLPAAGRQRVGPFIFFDHMGPHVFPAEGREGDVRPHPHIGLATVTYLFSGSMMHRDSLGTEQRIEPGAVNLMTAGRGIAHSERIPEDTRAAGEAVEGIQTWLALPVDQEEDPPCFSHHPAKALPVYRDRGVTARVLLGRAFGLESPVPVPSPALYVDIQLEEGASLPLPASDHERALYVAEGTPRAGDLPLREHHVATLDSDRSWLLETFEGPARLMLFGGAPLPHPRHIYWNFVSSRAERIEQAKEDWRARRFDDIPGETEWIPLPGE</sequence>
<dbReference type="InterPro" id="IPR014710">
    <property type="entry name" value="RmlC-like_jellyroll"/>
</dbReference>
<dbReference type="PIRSF" id="PIRSF006232">
    <property type="entry name" value="Pirin"/>
    <property type="match status" value="1"/>
</dbReference>
<dbReference type="InterPro" id="IPR011051">
    <property type="entry name" value="RmlC_Cupin_sf"/>
</dbReference>
<keyword evidence="6" id="KW-1185">Reference proteome</keyword>
<comment type="similarity">
    <text evidence="1 2">Belongs to the pirin family.</text>
</comment>